<accession>A0ABX6T9W3</accession>
<protein>
    <submittedName>
        <fullName evidence="2">PEP-CTERM sorting domain-containing protein</fullName>
    </submittedName>
</protein>
<gene>
    <name evidence="2" type="ORF">H9L15_09035</name>
</gene>
<dbReference type="InterPro" id="IPR013424">
    <property type="entry name" value="Ice-binding_C"/>
</dbReference>
<feature type="domain" description="Ice-binding protein C-terminal" evidence="1">
    <location>
        <begin position="86"/>
        <end position="111"/>
    </location>
</feature>
<evidence type="ECO:0000259" key="1">
    <source>
        <dbReference type="Pfam" id="PF07589"/>
    </source>
</evidence>
<organism evidence="2 3">
    <name type="scientific">Sphingomonas daechungensis</name>
    <dbReference type="NCBI Taxonomy" id="1176646"/>
    <lineage>
        <taxon>Bacteria</taxon>
        <taxon>Pseudomonadati</taxon>
        <taxon>Pseudomonadota</taxon>
        <taxon>Alphaproteobacteria</taxon>
        <taxon>Sphingomonadales</taxon>
        <taxon>Sphingomonadaceae</taxon>
        <taxon>Sphingomonas</taxon>
    </lineage>
</organism>
<proteinExistence type="predicted"/>
<dbReference type="NCBIfam" id="NF035944">
    <property type="entry name" value="PEPxxWA-CTERM"/>
    <property type="match status" value="1"/>
</dbReference>
<evidence type="ECO:0000313" key="3">
    <source>
        <dbReference type="Proteomes" id="UP000516134"/>
    </source>
</evidence>
<dbReference type="EMBL" id="CP060780">
    <property type="protein sequence ID" value="QNP44433.1"/>
    <property type="molecule type" value="Genomic_DNA"/>
</dbReference>
<keyword evidence="3" id="KW-1185">Reference proteome</keyword>
<dbReference type="Pfam" id="PF07589">
    <property type="entry name" value="PEP-CTERM"/>
    <property type="match status" value="1"/>
</dbReference>
<name>A0ABX6T9W3_9SPHN</name>
<sequence length="120" mass="12656">MFPDGTLRIVTIPPAGAPTFNVIAGGTTIAGNSLSATVPLSLLDSMGLAPEDYMFNLWSRTRVNPLADGTNAEIADFLSSSTQARAVPEPATWLMMLLGFGLTGTAFRRSRRASLLKAVA</sequence>
<dbReference type="Proteomes" id="UP000516134">
    <property type="component" value="Chromosome"/>
</dbReference>
<dbReference type="NCBIfam" id="TIGR02595">
    <property type="entry name" value="PEP_CTERM"/>
    <property type="match status" value="1"/>
</dbReference>
<reference evidence="2 3" key="1">
    <citation type="submission" date="2020-08" db="EMBL/GenBank/DDBJ databases">
        <title>Genome sequence of Sphingomonas daechungensis KACC 18115T.</title>
        <authorList>
            <person name="Hyun D.-W."/>
            <person name="Bae J.-W."/>
        </authorList>
    </citation>
    <scope>NUCLEOTIDE SEQUENCE [LARGE SCALE GENOMIC DNA]</scope>
    <source>
        <strain evidence="2 3">KACC 18115</strain>
    </source>
</reference>
<evidence type="ECO:0000313" key="2">
    <source>
        <dbReference type="EMBL" id="QNP44433.1"/>
    </source>
</evidence>